<dbReference type="Proteomes" id="UP000824469">
    <property type="component" value="Unassembled WGS sequence"/>
</dbReference>
<comment type="caution">
    <text evidence="2">The sequence shown here is derived from an EMBL/GenBank/DDBJ whole genome shotgun (WGS) entry which is preliminary data.</text>
</comment>
<reference evidence="2 3" key="1">
    <citation type="journal article" date="2021" name="Nat. Plants">
        <title>The Taxus genome provides insights into paclitaxel biosynthesis.</title>
        <authorList>
            <person name="Xiong X."/>
            <person name="Gou J."/>
            <person name="Liao Q."/>
            <person name="Li Y."/>
            <person name="Zhou Q."/>
            <person name="Bi G."/>
            <person name="Li C."/>
            <person name="Du R."/>
            <person name="Wang X."/>
            <person name="Sun T."/>
            <person name="Guo L."/>
            <person name="Liang H."/>
            <person name="Lu P."/>
            <person name="Wu Y."/>
            <person name="Zhang Z."/>
            <person name="Ro D.K."/>
            <person name="Shang Y."/>
            <person name="Huang S."/>
            <person name="Yan J."/>
        </authorList>
    </citation>
    <scope>NUCLEOTIDE SEQUENCE [LARGE SCALE GENOMIC DNA]</scope>
    <source>
        <strain evidence="2">Ta-2019</strain>
    </source>
</reference>
<dbReference type="PANTHER" id="PTHR23354:SF74">
    <property type="entry name" value="TLD-DOMAIN CONTAINING NUCLEOLAR PROTEIN"/>
    <property type="match status" value="1"/>
</dbReference>
<dbReference type="EMBL" id="JAHRHJ020000005">
    <property type="protein sequence ID" value="KAH9315311.1"/>
    <property type="molecule type" value="Genomic_DNA"/>
</dbReference>
<dbReference type="PANTHER" id="PTHR23354">
    <property type="entry name" value="NUCLEOLAR PROTEIN 7/ESTROGEN RECEPTOR COACTIVATOR-RELATED"/>
    <property type="match status" value="1"/>
</dbReference>
<dbReference type="InterPro" id="IPR006571">
    <property type="entry name" value="TLDc_dom"/>
</dbReference>
<protein>
    <recommendedName>
        <fullName evidence="1">TLDc domain-containing protein</fullName>
    </recommendedName>
</protein>
<proteinExistence type="predicted"/>
<name>A0AA38G320_TAXCH</name>
<feature type="non-terminal residue" evidence="2">
    <location>
        <position position="1"/>
    </location>
</feature>
<gene>
    <name evidence="2" type="ORF">KI387_023938</name>
</gene>
<organism evidence="2 3">
    <name type="scientific">Taxus chinensis</name>
    <name type="common">Chinese yew</name>
    <name type="synonym">Taxus wallichiana var. chinensis</name>
    <dbReference type="NCBI Taxonomy" id="29808"/>
    <lineage>
        <taxon>Eukaryota</taxon>
        <taxon>Viridiplantae</taxon>
        <taxon>Streptophyta</taxon>
        <taxon>Embryophyta</taxon>
        <taxon>Tracheophyta</taxon>
        <taxon>Spermatophyta</taxon>
        <taxon>Pinopsida</taxon>
        <taxon>Pinidae</taxon>
        <taxon>Conifers II</taxon>
        <taxon>Cupressales</taxon>
        <taxon>Taxaceae</taxon>
        <taxon>Taxus</taxon>
    </lineage>
</organism>
<accession>A0AA38G320</accession>
<evidence type="ECO:0000313" key="3">
    <source>
        <dbReference type="Proteomes" id="UP000824469"/>
    </source>
</evidence>
<dbReference type="AlphaFoldDB" id="A0AA38G320"/>
<evidence type="ECO:0000313" key="2">
    <source>
        <dbReference type="EMBL" id="KAH9315311.1"/>
    </source>
</evidence>
<dbReference type="Pfam" id="PF07534">
    <property type="entry name" value="TLD"/>
    <property type="match status" value="1"/>
</dbReference>
<evidence type="ECO:0000259" key="1">
    <source>
        <dbReference type="Pfam" id="PF07534"/>
    </source>
</evidence>
<feature type="non-terminal residue" evidence="2">
    <location>
        <position position="57"/>
    </location>
</feature>
<feature type="domain" description="TLDc" evidence="1">
    <location>
        <begin position="2"/>
        <end position="57"/>
    </location>
</feature>
<sequence>ANRYFILCMDNLLAFGGGDNFALCMDGDLLNGTSGPCDTFGNSCLAHSPEISFRNVE</sequence>
<keyword evidence="3" id="KW-1185">Reference proteome</keyword>